<name>A0A1G4K5F3_9SACH</name>
<dbReference type="PANTHER" id="PTHR28013:SF8">
    <property type="entry name" value="AEL027WP"/>
    <property type="match status" value="1"/>
</dbReference>
<evidence type="ECO:0000256" key="2">
    <source>
        <dbReference type="SAM" id="Phobius"/>
    </source>
</evidence>
<dbReference type="EMBL" id="LT598461">
    <property type="protein sequence ID" value="SCU99030.1"/>
    <property type="molecule type" value="Genomic_DNA"/>
</dbReference>
<feature type="compositionally biased region" description="Acidic residues" evidence="1">
    <location>
        <begin position="408"/>
        <end position="419"/>
    </location>
</feature>
<dbReference type="AlphaFoldDB" id="A0A1G4K5F3"/>
<organism evidence="3 4">
    <name type="scientific">Lachancea dasiensis</name>
    <dbReference type="NCBI Taxonomy" id="1072105"/>
    <lineage>
        <taxon>Eukaryota</taxon>
        <taxon>Fungi</taxon>
        <taxon>Dikarya</taxon>
        <taxon>Ascomycota</taxon>
        <taxon>Saccharomycotina</taxon>
        <taxon>Saccharomycetes</taxon>
        <taxon>Saccharomycetales</taxon>
        <taxon>Saccharomycetaceae</taxon>
        <taxon>Lachancea</taxon>
    </lineage>
</organism>
<dbReference type="GO" id="GO:0035838">
    <property type="term" value="C:growing cell tip"/>
    <property type="evidence" value="ECO:0007669"/>
    <property type="project" value="TreeGrafter"/>
</dbReference>
<dbReference type="PANTHER" id="PTHR28013">
    <property type="entry name" value="PROTEIN DCV1-RELATED"/>
    <property type="match status" value="1"/>
</dbReference>
<feature type="compositionally biased region" description="Polar residues" evidence="1">
    <location>
        <begin position="504"/>
        <end position="525"/>
    </location>
</feature>
<feature type="region of interest" description="Disordered" evidence="1">
    <location>
        <begin position="325"/>
        <end position="352"/>
    </location>
</feature>
<dbReference type="InterPro" id="IPR009571">
    <property type="entry name" value="SUR7/Rim9-like_fungi"/>
</dbReference>
<dbReference type="STRING" id="1266660.A0A1G4K5F3"/>
<accession>A0A1G4K5F3</accession>
<proteinExistence type="predicted"/>
<keyword evidence="4" id="KW-1185">Reference proteome</keyword>
<feature type="region of interest" description="Disordered" evidence="1">
    <location>
        <begin position="537"/>
        <end position="598"/>
    </location>
</feature>
<feature type="region of interest" description="Disordered" evidence="1">
    <location>
        <begin position="240"/>
        <end position="299"/>
    </location>
</feature>
<sequence>MATRSKVGVSSIIFVAQFTSMAFLIICCVTAPVFKQIGLAKSGDIVFGTFGYCDEGHCSSASANYHPDGLATAENWKMGSSAREKLGSILIVMPVAAGLSFLAMMMNFVQHFGRISFSGAAFVINLLLTLAAFASSALMCVVTFLLFYPKVTWCSWLLVPAAALNVICVPLTYVVHSLSPSSEEDDFDSKENSLFGTNVTRLDHDAMDDRYSMDEYNESYKNGNSDKAVYPELYKGPQIATSTTLNSGTTGSRSDRDAFVRENQNVNEEKRALKTTIGRPTNAESPGDFPFENNSKEMRPYSAITDSPLDQRTNREDSVRDAMGAPPLAYRGPSATSSFYSQPGVSRQGTLTTTDLRPTSALEVHEEIQKRPGPDELQNIISGAIREEDDEEFIKQQTIDPSERPTLDEDDGIKDDDSDFTSVSQRGINPNYMHYMPGLRPAYQPSQMGGRPVLRNPAAQPTVSRGDPSEHPHHGVPMQVQKQYGAHPNGIGSHTMYPPYPLQPSGQGINGPQSNRSYRPTQNMRRTSDTILNASPEFMMSSAPPSRAMGARNHQQGALIPPPQTASTPIYRPAYKKRLPKQNIPAASMAKDSPYGGL</sequence>
<feature type="compositionally biased region" description="Polar residues" evidence="1">
    <location>
        <begin position="334"/>
        <end position="352"/>
    </location>
</feature>
<reference evidence="3 4" key="1">
    <citation type="submission" date="2016-03" db="EMBL/GenBank/DDBJ databases">
        <authorList>
            <person name="Devillers H."/>
        </authorList>
    </citation>
    <scope>NUCLEOTIDE SEQUENCE [LARGE SCALE GENOMIC DNA]</scope>
    <source>
        <strain evidence="3">CBS 10888</strain>
    </source>
</reference>
<evidence type="ECO:0000313" key="4">
    <source>
        <dbReference type="Proteomes" id="UP000190274"/>
    </source>
</evidence>
<feature type="transmembrane region" description="Helical" evidence="2">
    <location>
        <begin position="86"/>
        <end position="109"/>
    </location>
</feature>
<feature type="compositionally biased region" description="Low complexity" evidence="1">
    <location>
        <begin position="241"/>
        <end position="252"/>
    </location>
</feature>
<gene>
    <name evidence="3" type="ORF">LADA_0H17106G</name>
</gene>
<dbReference type="Proteomes" id="UP000190274">
    <property type="component" value="Chromosome H"/>
</dbReference>
<evidence type="ECO:0000313" key="3">
    <source>
        <dbReference type="EMBL" id="SCU99030.1"/>
    </source>
</evidence>
<keyword evidence="2" id="KW-0812">Transmembrane</keyword>
<feature type="region of interest" description="Disordered" evidence="1">
    <location>
        <begin position="393"/>
        <end position="525"/>
    </location>
</feature>
<dbReference type="GO" id="GO:0032153">
    <property type="term" value="C:cell division site"/>
    <property type="evidence" value="ECO:0007669"/>
    <property type="project" value="TreeGrafter"/>
</dbReference>
<evidence type="ECO:0000256" key="1">
    <source>
        <dbReference type="SAM" id="MobiDB-lite"/>
    </source>
</evidence>
<keyword evidence="2" id="KW-1133">Transmembrane helix</keyword>
<keyword evidence="2" id="KW-0472">Membrane</keyword>
<feature type="transmembrane region" description="Helical" evidence="2">
    <location>
        <begin position="115"/>
        <end position="148"/>
    </location>
</feature>
<dbReference type="InterPro" id="IPR051380">
    <property type="entry name" value="pH-response_reg_palI/RIM9"/>
</dbReference>
<dbReference type="GO" id="GO:0005886">
    <property type="term" value="C:plasma membrane"/>
    <property type="evidence" value="ECO:0007669"/>
    <property type="project" value="InterPro"/>
</dbReference>
<dbReference type="Pfam" id="PF06687">
    <property type="entry name" value="SUR7"/>
    <property type="match status" value="1"/>
</dbReference>
<dbReference type="OrthoDB" id="2354757at2759"/>
<feature type="transmembrane region" description="Helical" evidence="2">
    <location>
        <begin position="12"/>
        <end position="34"/>
    </location>
</feature>
<protein>
    <submittedName>
        <fullName evidence="3">LADA_0H17106g1_1</fullName>
    </submittedName>
</protein>
<feature type="transmembrane region" description="Helical" evidence="2">
    <location>
        <begin position="155"/>
        <end position="175"/>
    </location>
</feature>